<keyword evidence="6" id="KW-1185">Reference proteome</keyword>
<evidence type="ECO:0000313" key="6">
    <source>
        <dbReference type="Proteomes" id="UP000285301"/>
    </source>
</evidence>
<dbReference type="Gene3D" id="2.10.70.10">
    <property type="entry name" value="Complement Module, domain 1"/>
    <property type="match status" value="1"/>
</dbReference>
<proteinExistence type="predicted"/>
<evidence type="ECO:0000256" key="2">
    <source>
        <dbReference type="PROSITE-ProRule" id="PRU00302"/>
    </source>
</evidence>
<name>A0A443RNQ1_9ACAR</name>
<dbReference type="EMBL" id="NCKU01000154">
    <property type="protein sequence ID" value="RWS16887.1"/>
    <property type="molecule type" value="Genomic_DNA"/>
</dbReference>
<dbReference type="SUPFAM" id="SSF57535">
    <property type="entry name" value="Complement control module/SCR domain"/>
    <property type="match status" value="1"/>
</dbReference>
<evidence type="ECO:0000259" key="4">
    <source>
        <dbReference type="PROSITE" id="PS50923"/>
    </source>
</evidence>
<comment type="caution">
    <text evidence="2">Lacks conserved residue(s) required for the propagation of feature annotation.</text>
</comment>
<dbReference type="PROSITE" id="PS50923">
    <property type="entry name" value="SUSHI"/>
    <property type="match status" value="1"/>
</dbReference>
<accession>A0A443RNQ1</accession>
<reference evidence="5 6" key="1">
    <citation type="journal article" date="2018" name="Gigascience">
        <title>Genomes of trombidid mites reveal novel predicted allergens and laterally-transferred genes associated with secondary metabolism.</title>
        <authorList>
            <person name="Dong X."/>
            <person name="Chaisiri K."/>
            <person name="Xia D."/>
            <person name="Armstrong S.D."/>
            <person name="Fang Y."/>
            <person name="Donnelly M.J."/>
            <person name="Kadowaki T."/>
            <person name="McGarry J.W."/>
            <person name="Darby A.C."/>
            <person name="Makepeace B.L."/>
        </authorList>
    </citation>
    <scope>NUCLEOTIDE SEQUENCE [LARGE SCALE GENOMIC DNA]</scope>
    <source>
        <strain evidence="5">UoL-WK</strain>
    </source>
</reference>
<dbReference type="AlphaFoldDB" id="A0A443RNQ1"/>
<keyword evidence="2" id="KW-0768">Sushi</keyword>
<sequence>MWTALELSLYAIVVASRICDVYSDCGVPAIPSRAVLHDIQLRYDEGRSVKFSCKHPAEIVTEETLEIFMPKESVEHECKKGQWIGKDFRCAKPSDDFVDTIEVYNGNVVAEKVNMSAVKPKKVYSNVDSRECISNFSSGMSKKHSLVMDVTDGIKHRVDVLKITFDKQIPEMLVDYDSAPVEVFADEDQCQLNFPNDCGFPEIPLHAQAVRKAIKAWSDDEEEEEYEYVYDCLKYSLSGEKVLICDSEGQWSGKAPQCVPRVMCELPPKFDHIENNRITISNRTRDAILYENAENVMGTLTAVPNTIAVYLCRGLRSYYVGSRICNHRGIWEGVEPSCQKGKDVLDEGDAFA</sequence>
<dbReference type="OrthoDB" id="10422826at2759"/>
<dbReference type="InterPro" id="IPR000436">
    <property type="entry name" value="Sushi_SCR_CCP_dom"/>
</dbReference>
<feature type="domain" description="Sushi" evidence="4">
    <location>
        <begin position="196"/>
        <end position="260"/>
    </location>
</feature>
<dbReference type="CDD" id="cd00033">
    <property type="entry name" value="CCP"/>
    <property type="match status" value="1"/>
</dbReference>
<dbReference type="Pfam" id="PF00084">
    <property type="entry name" value="Sushi"/>
    <property type="match status" value="1"/>
</dbReference>
<feature type="signal peptide" evidence="3">
    <location>
        <begin position="1"/>
        <end position="15"/>
    </location>
</feature>
<gene>
    <name evidence="5" type="ORF">B4U79_16278</name>
</gene>
<feature type="chain" id="PRO_5019402537" description="Sushi domain-containing protein" evidence="3">
    <location>
        <begin position="16"/>
        <end position="352"/>
    </location>
</feature>
<evidence type="ECO:0000313" key="5">
    <source>
        <dbReference type="EMBL" id="RWS16887.1"/>
    </source>
</evidence>
<keyword evidence="3" id="KW-0732">Signal</keyword>
<dbReference type="Proteomes" id="UP000285301">
    <property type="component" value="Unassembled WGS sequence"/>
</dbReference>
<evidence type="ECO:0000256" key="1">
    <source>
        <dbReference type="ARBA" id="ARBA00023157"/>
    </source>
</evidence>
<dbReference type="InterPro" id="IPR035976">
    <property type="entry name" value="Sushi/SCR/CCP_sf"/>
</dbReference>
<organism evidence="5 6">
    <name type="scientific">Dinothrombium tinctorium</name>
    <dbReference type="NCBI Taxonomy" id="1965070"/>
    <lineage>
        <taxon>Eukaryota</taxon>
        <taxon>Metazoa</taxon>
        <taxon>Ecdysozoa</taxon>
        <taxon>Arthropoda</taxon>
        <taxon>Chelicerata</taxon>
        <taxon>Arachnida</taxon>
        <taxon>Acari</taxon>
        <taxon>Acariformes</taxon>
        <taxon>Trombidiformes</taxon>
        <taxon>Prostigmata</taxon>
        <taxon>Anystina</taxon>
        <taxon>Parasitengona</taxon>
        <taxon>Trombidioidea</taxon>
        <taxon>Trombidiidae</taxon>
        <taxon>Dinothrombium</taxon>
    </lineage>
</organism>
<evidence type="ECO:0000256" key="3">
    <source>
        <dbReference type="SAM" id="SignalP"/>
    </source>
</evidence>
<comment type="caution">
    <text evidence="5">The sequence shown here is derived from an EMBL/GenBank/DDBJ whole genome shotgun (WGS) entry which is preliminary data.</text>
</comment>
<protein>
    <recommendedName>
        <fullName evidence="4">Sushi domain-containing protein</fullName>
    </recommendedName>
</protein>
<keyword evidence="1" id="KW-1015">Disulfide bond</keyword>